<keyword evidence="1" id="KW-0175">Coiled coil</keyword>
<feature type="coiled-coil region" evidence="1">
    <location>
        <begin position="507"/>
        <end position="546"/>
    </location>
</feature>
<evidence type="ECO:0000256" key="1">
    <source>
        <dbReference type="SAM" id="Coils"/>
    </source>
</evidence>
<feature type="coiled-coil region" evidence="1">
    <location>
        <begin position="222"/>
        <end position="299"/>
    </location>
</feature>
<dbReference type="AlphaFoldDB" id="A0A078AQQ0"/>
<sequence>MEQTGIISPSPIPHSNNVSTTMETTGNNTLFKNFNQDISQEQDSMKKNTINLHPKNLNFLKSALKTESKQHKVEFKVDHLDKLIENASKISIIPGLGGTNATDQDQSQSKVNSMMNPNETLQLDDTLKDASGPFHQNKTFSIMNNLYKSQSEYQLPRQNEPIYRPVKINIRKLGDTNWDALDEQKKQQHETKVNQIFDHLYKTQNKSWMYKNLKPFMQTAVLNQMDQQIEDHRIRASQTQLEKKKNFNQFENKANLSKIRLEKYNQQLIKQQKDREKNLNKKMSKAQMTLEEYQKAKQERSVMAHQERTFVNRNPEQLHVVPGLVDIETQKATIETPNQVLVTYFSEHELQMIQDDPHYFITDMRYRDLITIFDQDALEAILDNTTDQKIKTFKERFYKEQIDHKNQETFKKKVQIEKKFNLKSKKLLSNNTNTRSSIDLTEEIKEEIKNYKNTINTQSNYLATQDSSQHSPLLATTHGFREQITPIRKSKMRHPEDHNRSLQKIREKEAQDRLQTQEKLLEKQKDAELKRQREQLKNMNRVLELRDKITMKQQRINANKDKLRQDHELMKNYYSKIEENCMTAQVKEIQEGMLNLKLQPIKHHLQTWQAKLDMRSTQKNFRVSQSPYRIGQSFSQDKLKRQSIE</sequence>
<evidence type="ECO:0000256" key="2">
    <source>
        <dbReference type="SAM" id="MobiDB-lite"/>
    </source>
</evidence>
<proteinExistence type="predicted"/>
<protein>
    <submittedName>
        <fullName evidence="3">Uncharacterized protein</fullName>
    </submittedName>
</protein>
<feature type="region of interest" description="Disordered" evidence="2">
    <location>
        <begin position="1"/>
        <end position="27"/>
    </location>
</feature>
<name>A0A078AQQ0_STYLE</name>
<accession>A0A078AQQ0</accession>
<reference evidence="3 4" key="1">
    <citation type="submission" date="2014-06" db="EMBL/GenBank/DDBJ databases">
        <authorList>
            <person name="Swart Estienne"/>
        </authorList>
    </citation>
    <scope>NUCLEOTIDE SEQUENCE [LARGE SCALE GENOMIC DNA]</scope>
    <source>
        <strain evidence="3 4">130c</strain>
    </source>
</reference>
<evidence type="ECO:0000313" key="3">
    <source>
        <dbReference type="EMBL" id="CDW84765.1"/>
    </source>
</evidence>
<dbReference type="EMBL" id="CCKQ01013134">
    <property type="protein sequence ID" value="CDW84765.1"/>
    <property type="molecule type" value="Genomic_DNA"/>
</dbReference>
<gene>
    <name evidence="3" type="primary">Contig15851.g16898</name>
    <name evidence="3" type="ORF">STYLEM_13833</name>
</gene>
<organism evidence="3 4">
    <name type="scientific">Stylonychia lemnae</name>
    <name type="common">Ciliate</name>
    <dbReference type="NCBI Taxonomy" id="5949"/>
    <lineage>
        <taxon>Eukaryota</taxon>
        <taxon>Sar</taxon>
        <taxon>Alveolata</taxon>
        <taxon>Ciliophora</taxon>
        <taxon>Intramacronucleata</taxon>
        <taxon>Spirotrichea</taxon>
        <taxon>Stichotrichia</taxon>
        <taxon>Sporadotrichida</taxon>
        <taxon>Oxytrichidae</taxon>
        <taxon>Stylonychinae</taxon>
        <taxon>Stylonychia</taxon>
    </lineage>
</organism>
<keyword evidence="4" id="KW-1185">Reference proteome</keyword>
<evidence type="ECO:0000313" key="4">
    <source>
        <dbReference type="Proteomes" id="UP000039865"/>
    </source>
</evidence>
<dbReference type="Proteomes" id="UP000039865">
    <property type="component" value="Unassembled WGS sequence"/>
</dbReference>
<dbReference type="InParanoid" id="A0A078AQQ0"/>